<dbReference type="HOGENOM" id="CLU_002678_94_1_1"/>
<reference evidence="13 14" key="1">
    <citation type="journal article" date="2007" name="Nature">
        <title>Evolution of genes and genomes on the Drosophila phylogeny.</title>
        <authorList>
            <consortium name="Drosophila 12 Genomes Consortium"/>
            <person name="Clark A.G."/>
            <person name="Eisen M.B."/>
            <person name="Smith D.R."/>
            <person name="Bergman C.M."/>
            <person name="Oliver B."/>
            <person name="Markow T.A."/>
            <person name="Kaufman T.C."/>
            <person name="Kellis M."/>
            <person name="Gelbart W."/>
            <person name="Iyer V.N."/>
            <person name="Pollard D.A."/>
            <person name="Sackton T.B."/>
            <person name="Larracuente A.M."/>
            <person name="Singh N.D."/>
            <person name="Abad J.P."/>
            <person name="Abt D.N."/>
            <person name="Adryan B."/>
            <person name="Aguade M."/>
            <person name="Akashi H."/>
            <person name="Anderson W.W."/>
            <person name="Aquadro C.F."/>
            <person name="Ardell D.H."/>
            <person name="Arguello R."/>
            <person name="Artieri C.G."/>
            <person name="Barbash D.A."/>
            <person name="Barker D."/>
            <person name="Barsanti P."/>
            <person name="Batterham P."/>
            <person name="Batzoglou S."/>
            <person name="Begun D."/>
            <person name="Bhutkar A."/>
            <person name="Blanco E."/>
            <person name="Bosak S.A."/>
            <person name="Bradley R.K."/>
            <person name="Brand A.D."/>
            <person name="Brent M.R."/>
            <person name="Brooks A.N."/>
            <person name="Brown R.H."/>
            <person name="Butlin R.K."/>
            <person name="Caggese C."/>
            <person name="Calvi B.R."/>
            <person name="Bernardo de Carvalho A."/>
            <person name="Caspi A."/>
            <person name="Castrezana S."/>
            <person name="Celniker S.E."/>
            <person name="Chang J.L."/>
            <person name="Chapple C."/>
            <person name="Chatterji S."/>
            <person name="Chinwalla A."/>
            <person name="Civetta A."/>
            <person name="Clifton S.W."/>
            <person name="Comeron J.M."/>
            <person name="Costello J.C."/>
            <person name="Coyne J.A."/>
            <person name="Daub J."/>
            <person name="David R.G."/>
            <person name="Delcher A.L."/>
            <person name="Delehaunty K."/>
            <person name="Do C.B."/>
            <person name="Ebling H."/>
            <person name="Edwards K."/>
            <person name="Eickbush T."/>
            <person name="Evans J.D."/>
            <person name="Filipski A."/>
            <person name="Findeiss S."/>
            <person name="Freyhult E."/>
            <person name="Fulton L."/>
            <person name="Fulton R."/>
            <person name="Garcia A.C."/>
            <person name="Gardiner A."/>
            <person name="Garfield D.A."/>
            <person name="Garvin B.E."/>
            <person name="Gibson G."/>
            <person name="Gilbert D."/>
            <person name="Gnerre S."/>
            <person name="Godfrey J."/>
            <person name="Good R."/>
            <person name="Gotea V."/>
            <person name="Gravely B."/>
            <person name="Greenberg A.J."/>
            <person name="Griffiths-Jones S."/>
            <person name="Gross S."/>
            <person name="Guigo R."/>
            <person name="Gustafson E.A."/>
            <person name="Haerty W."/>
            <person name="Hahn M.W."/>
            <person name="Halligan D.L."/>
            <person name="Halpern A.L."/>
            <person name="Halter G.M."/>
            <person name="Han M.V."/>
            <person name="Heger A."/>
            <person name="Hillier L."/>
            <person name="Hinrichs A.S."/>
            <person name="Holmes I."/>
            <person name="Hoskins R.A."/>
            <person name="Hubisz M.J."/>
            <person name="Hultmark D."/>
            <person name="Huntley M.A."/>
            <person name="Jaffe D.B."/>
            <person name="Jagadeeshan S."/>
            <person name="Jeck W.R."/>
            <person name="Johnson J."/>
            <person name="Jones C.D."/>
            <person name="Jordan W.C."/>
            <person name="Karpen G.H."/>
            <person name="Kataoka E."/>
            <person name="Keightley P.D."/>
            <person name="Kheradpour P."/>
            <person name="Kirkness E.F."/>
            <person name="Koerich L.B."/>
            <person name="Kristiansen K."/>
            <person name="Kudrna D."/>
            <person name="Kulathinal R.J."/>
            <person name="Kumar S."/>
            <person name="Kwok R."/>
            <person name="Lander E."/>
            <person name="Langley C.H."/>
            <person name="Lapoint R."/>
            <person name="Lazzaro B.P."/>
            <person name="Lee S.J."/>
            <person name="Levesque L."/>
            <person name="Li R."/>
            <person name="Lin C.F."/>
            <person name="Lin M.F."/>
            <person name="Lindblad-Toh K."/>
            <person name="Llopart A."/>
            <person name="Long M."/>
            <person name="Low L."/>
            <person name="Lozovsky E."/>
            <person name="Lu J."/>
            <person name="Luo M."/>
            <person name="Machado C.A."/>
            <person name="Makalowski W."/>
            <person name="Marzo M."/>
            <person name="Matsuda M."/>
            <person name="Matzkin L."/>
            <person name="McAllister B."/>
            <person name="McBride C.S."/>
            <person name="McKernan B."/>
            <person name="McKernan K."/>
            <person name="Mendez-Lago M."/>
            <person name="Minx P."/>
            <person name="Mollenhauer M.U."/>
            <person name="Montooth K."/>
            <person name="Mount S.M."/>
            <person name="Mu X."/>
            <person name="Myers E."/>
            <person name="Negre B."/>
            <person name="Newfeld S."/>
            <person name="Nielsen R."/>
            <person name="Noor M.A."/>
            <person name="O'Grady P."/>
            <person name="Pachter L."/>
            <person name="Papaceit M."/>
            <person name="Parisi M.J."/>
            <person name="Parisi M."/>
            <person name="Parts L."/>
            <person name="Pedersen J.S."/>
            <person name="Pesole G."/>
            <person name="Phillippy A.M."/>
            <person name="Ponting C.P."/>
            <person name="Pop M."/>
            <person name="Porcelli D."/>
            <person name="Powell J.R."/>
            <person name="Prohaska S."/>
            <person name="Pruitt K."/>
            <person name="Puig M."/>
            <person name="Quesneville H."/>
            <person name="Ram K.R."/>
            <person name="Rand D."/>
            <person name="Rasmussen M.D."/>
            <person name="Reed L.K."/>
            <person name="Reenan R."/>
            <person name="Reily A."/>
            <person name="Remington K.A."/>
            <person name="Rieger T.T."/>
            <person name="Ritchie M.G."/>
            <person name="Robin C."/>
            <person name="Rogers Y.H."/>
            <person name="Rohde C."/>
            <person name="Rozas J."/>
            <person name="Rubenfield M.J."/>
            <person name="Ruiz A."/>
            <person name="Russo S."/>
            <person name="Salzberg S.L."/>
            <person name="Sanchez-Gracia A."/>
            <person name="Saranga D.J."/>
            <person name="Sato H."/>
            <person name="Schaeffer S.W."/>
            <person name="Schatz M.C."/>
            <person name="Schlenke T."/>
            <person name="Schwartz R."/>
            <person name="Segarra C."/>
            <person name="Singh R.S."/>
            <person name="Sirot L."/>
            <person name="Sirota M."/>
            <person name="Sisneros N.B."/>
            <person name="Smith C.D."/>
            <person name="Smith T.F."/>
            <person name="Spieth J."/>
            <person name="Stage D.E."/>
            <person name="Stark A."/>
            <person name="Stephan W."/>
            <person name="Strausberg R.L."/>
            <person name="Strempel S."/>
            <person name="Sturgill D."/>
            <person name="Sutton G."/>
            <person name="Sutton G.G."/>
            <person name="Tao W."/>
            <person name="Teichmann S."/>
            <person name="Tobari Y.N."/>
            <person name="Tomimura Y."/>
            <person name="Tsolas J.M."/>
            <person name="Valente V.L."/>
            <person name="Venter E."/>
            <person name="Venter J.C."/>
            <person name="Vicario S."/>
            <person name="Vieira F.G."/>
            <person name="Vilella A.J."/>
            <person name="Villasante A."/>
            <person name="Walenz B."/>
            <person name="Wang J."/>
            <person name="Wasserman M."/>
            <person name="Watts T."/>
            <person name="Wilson D."/>
            <person name="Wilson R.K."/>
            <person name="Wing R.A."/>
            <person name="Wolfner M.F."/>
            <person name="Wong A."/>
            <person name="Wong G.K."/>
            <person name="Wu C.I."/>
            <person name="Wu G."/>
            <person name="Yamamoto D."/>
            <person name="Yang H.P."/>
            <person name="Yang S.P."/>
            <person name="Yorke J.A."/>
            <person name="Yoshida K."/>
            <person name="Zdobnov E."/>
            <person name="Zhang P."/>
            <person name="Zhang Y."/>
            <person name="Zimin A.V."/>
            <person name="Baldwin J."/>
            <person name="Abdouelleil A."/>
            <person name="Abdulkadir J."/>
            <person name="Abebe A."/>
            <person name="Abera B."/>
            <person name="Abreu J."/>
            <person name="Acer S.C."/>
            <person name="Aftuck L."/>
            <person name="Alexander A."/>
            <person name="An P."/>
            <person name="Anderson E."/>
            <person name="Anderson S."/>
            <person name="Arachi H."/>
            <person name="Azer M."/>
            <person name="Bachantsang P."/>
            <person name="Barry A."/>
            <person name="Bayul T."/>
            <person name="Berlin A."/>
            <person name="Bessette D."/>
            <person name="Bloom T."/>
            <person name="Blye J."/>
            <person name="Boguslavskiy L."/>
            <person name="Bonnet C."/>
            <person name="Boukhgalter B."/>
            <person name="Bourzgui I."/>
            <person name="Brown A."/>
            <person name="Cahill P."/>
            <person name="Channer S."/>
            <person name="Cheshatsang Y."/>
            <person name="Chuda L."/>
            <person name="Citroen M."/>
            <person name="Collymore A."/>
            <person name="Cooke P."/>
            <person name="Costello M."/>
            <person name="D'Aco K."/>
            <person name="Daza R."/>
            <person name="De Haan G."/>
            <person name="DeGray S."/>
            <person name="DeMaso C."/>
            <person name="Dhargay N."/>
            <person name="Dooley K."/>
            <person name="Dooley E."/>
            <person name="Doricent M."/>
            <person name="Dorje P."/>
            <person name="Dorjee K."/>
            <person name="Dupes A."/>
            <person name="Elong R."/>
            <person name="Falk J."/>
            <person name="Farina A."/>
            <person name="Faro S."/>
            <person name="Ferguson D."/>
            <person name="Fisher S."/>
            <person name="Foley C.D."/>
            <person name="Franke A."/>
            <person name="Friedrich D."/>
            <person name="Gadbois L."/>
            <person name="Gearin G."/>
            <person name="Gearin C.R."/>
            <person name="Giannoukos G."/>
            <person name="Goode T."/>
            <person name="Graham J."/>
            <person name="Grandbois E."/>
            <person name="Grewal S."/>
            <person name="Gyaltsen K."/>
            <person name="Hafez N."/>
            <person name="Hagos B."/>
            <person name="Hall J."/>
            <person name="Henson C."/>
            <person name="Hollinger A."/>
            <person name="Honan T."/>
            <person name="Huard M.D."/>
            <person name="Hughes L."/>
            <person name="Hurhula B."/>
            <person name="Husby M.E."/>
            <person name="Kamat A."/>
            <person name="Kanga B."/>
            <person name="Kashin S."/>
            <person name="Khazanovich D."/>
            <person name="Kisner P."/>
            <person name="Lance K."/>
            <person name="Lara M."/>
            <person name="Lee W."/>
            <person name="Lennon N."/>
            <person name="Letendre F."/>
            <person name="LeVine R."/>
            <person name="Lipovsky A."/>
            <person name="Liu X."/>
            <person name="Liu J."/>
            <person name="Liu S."/>
            <person name="Lokyitsang T."/>
            <person name="Lokyitsang Y."/>
            <person name="Lubonja R."/>
            <person name="Lui A."/>
            <person name="MacDonald P."/>
            <person name="Magnisalis V."/>
            <person name="Maru K."/>
            <person name="Matthews C."/>
            <person name="McCusker W."/>
            <person name="McDonough S."/>
            <person name="Mehta T."/>
            <person name="Meldrim J."/>
            <person name="Meneus L."/>
            <person name="Mihai O."/>
            <person name="Mihalev A."/>
            <person name="Mihova T."/>
            <person name="Mittelman R."/>
            <person name="Mlenga V."/>
            <person name="Montmayeur A."/>
            <person name="Mulrain L."/>
            <person name="Navidi A."/>
            <person name="Naylor J."/>
            <person name="Negash T."/>
            <person name="Nguyen T."/>
            <person name="Nguyen N."/>
            <person name="Nicol R."/>
            <person name="Norbu C."/>
            <person name="Norbu N."/>
            <person name="Novod N."/>
            <person name="O'Neill B."/>
            <person name="Osman S."/>
            <person name="Markiewicz E."/>
            <person name="Oyono O.L."/>
            <person name="Patti C."/>
            <person name="Phunkhang P."/>
            <person name="Pierre F."/>
            <person name="Priest M."/>
            <person name="Raghuraman S."/>
            <person name="Rege F."/>
            <person name="Reyes R."/>
            <person name="Rise C."/>
            <person name="Rogov P."/>
            <person name="Ross K."/>
            <person name="Ryan E."/>
            <person name="Settipalli S."/>
            <person name="Shea T."/>
            <person name="Sherpa N."/>
            <person name="Shi L."/>
            <person name="Shih D."/>
            <person name="Sparrow T."/>
            <person name="Spaulding J."/>
            <person name="Stalker J."/>
            <person name="Stange-Thomann N."/>
            <person name="Stavropoulos S."/>
            <person name="Stone C."/>
            <person name="Strader C."/>
            <person name="Tesfaye S."/>
            <person name="Thomson T."/>
            <person name="Thoulutsang Y."/>
            <person name="Thoulutsang D."/>
            <person name="Topham K."/>
            <person name="Topping I."/>
            <person name="Tsamla T."/>
            <person name="Vassiliev H."/>
            <person name="Vo A."/>
            <person name="Wangchuk T."/>
            <person name="Wangdi T."/>
            <person name="Weiand M."/>
            <person name="Wilkinson J."/>
            <person name="Wilson A."/>
            <person name="Yadav S."/>
            <person name="Young G."/>
            <person name="Yu Q."/>
            <person name="Zembek L."/>
            <person name="Zhong D."/>
            <person name="Zimmer A."/>
            <person name="Zwirko Z."/>
            <person name="Jaffe D.B."/>
            <person name="Alvarez P."/>
            <person name="Brockman W."/>
            <person name="Butler J."/>
            <person name="Chin C."/>
            <person name="Gnerre S."/>
            <person name="Grabherr M."/>
            <person name="Kleber M."/>
            <person name="Mauceli E."/>
            <person name="MacCallum I."/>
        </authorList>
    </citation>
    <scope>NUCLEOTIDE SEQUENCE [LARGE SCALE GENOMIC DNA]</scope>
    <source>
        <strain evidence="14">Tucson 15010-1051.87</strain>
    </source>
</reference>
<dbReference type="GO" id="GO:0000978">
    <property type="term" value="F:RNA polymerase II cis-regulatory region sequence-specific DNA binding"/>
    <property type="evidence" value="ECO:0007669"/>
    <property type="project" value="TreeGrafter"/>
</dbReference>
<evidence type="ECO:0000256" key="6">
    <source>
        <dbReference type="ARBA" id="ARBA00023163"/>
    </source>
</evidence>
<dbReference type="GO" id="GO:0008270">
    <property type="term" value="F:zinc ion binding"/>
    <property type="evidence" value="ECO:0007669"/>
    <property type="project" value="UniProtKB-UniRule"/>
</dbReference>
<dbReference type="PANTHER" id="PTHR24393">
    <property type="entry name" value="ZINC FINGER PROTEIN"/>
    <property type="match status" value="1"/>
</dbReference>
<dbReference type="SUPFAM" id="SSF57667">
    <property type="entry name" value="beta-beta-alpha zinc fingers"/>
    <property type="match status" value="5"/>
</dbReference>
<feature type="domain" description="C2H2-type" evidence="11">
    <location>
        <begin position="454"/>
        <end position="481"/>
    </location>
</feature>
<evidence type="ECO:0000256" key="8">
    <source>
        <dbReference type="PROSITE-ProRule" id="PRU00042"/>
    </source>
</evidence>
<dbReference type="InterPro" id="IPR012934">
    <property type="entry name" value="Znf_AD"/>
</dbReference>
<dbReference type="EMBL" id="CH940647">
    <property type="protein sequence ID" value="EDW70474.1"/>
    <property type="molecule type" value="Genomic_DNA"/>
</dbReference>
<evidence type="ECO:0000256" key="5">
    <source>
        <dbReference type="ARBA" id="ARBA00023015"/>
    </source>
</evidence>
<dbReference type="PROSITE" id="PS50157">
    <property type="entry name" value="ZINC_FINGER_C2H2_2"/>
    <property type="match status" value="8"/>
</dbReference>
<evidence type="ECO:0000256" key="9">
    <source>
        <dbReference type="PROSITE-ProRule" id="PRU01263"/>
    </source>
</evidence>
<organism evidence="13 14">
    <name type="scientific">Drosophila virilis</name>
    <name type="common">Fruit fly</name>
    <dbReference type="NCBI Taxonomy" id="7244"/>
    <lineage>
        <taxon>Eukaryota</taxon>
        <taxon>Metazoa</taxon>
        <taxon>Ecdysozoa</taxon>
        <taxon>Arthropoda</taxon>
        <taxon>Hexapoda</taxon>
        <taxon>Insecta</taxon>
        <taxon>Pterygota</taxon>
        <taxon>Neoptera</taxon>
        <taxon>Endopterygota</taxon>
        <taxon>Diptera</taxon>
        <taxon>Brachycera</taxon>
        <taxon>Muscomorpha</taxon>
        <taxon>Ephydroidea</taxon>
        <taxon>Drosophilidae</taxon>
        <taxon>Drosophila</taxon>
    </lineage>
</organism>
<dbReference type="PhylomeDB" id="B4LGE5"/>
<evidence type="ECO:0000313" key="13">
    <source>
        <dbReference type="EMBL" id="EDW70474.1"/>
    </source>
</evidence>
<keyword evidence="6" id="KW-0804">Transcription</keyword>
<keyword evidence="7" id="KW-0539">Nucleus</keyword>
<dbReference type="PANTHER" id="PTHR24393:SF34">
    <property type="entry name" value="PR_SET DOMAIN 13"/>
    <property type="match status" value="1"/>
</dbReference>
<feature type="domain" description="C2H2-type" evidence="11">
    <location>
        <begin position="328"/>
        <end position="355"/>
    </location>
</feature>
<dbReference type="OMA" id="RICTSNC"/>
<dbReference type="Gene3D" id="3.30.160.60">
    <property type="entry name" value="Classic Zinc Finger"/>
    <property type="match status" value="8"/>
</dbReference>
<dbReference type="GO" id="GO:0005634">
    <property type="term" value="C:nucleus"/>
    <property type="evidence" value="ECO:0007669"/>
    <property type="project" value="InterPro"/>
</dbReference>
<dbReference type="SMART" id="SM00868">
    <property type="entry name" value="zf-AD"/>
    <property type="match status" value="1"/>
</dbReference>
<evidence type="ECO:0000256" key="4">
    <source>
        <dbReference type="ARBA" id="ARBA00022833"/>
    </source>
</evidence>
<dbReference type="FunFam" id="3.30.160.60:FF:000557">
    <property type="entry name" value="zinc finger and SCAN domain-containing protein 29"/>
    <property type="match status" value="1"/>
</dbReference>
<dbReference type="FunFam" id="3.30.160.60:FF:000621">
    <property type="entry name" value="FLT3-interacting zinc finger 1"/>
    <property type="match status" value="1"/>
</dbReference>
<feature type="domain" description="C2H2-type" evidence="11">
    <location>
        <begin position="300"/>
        <end position="327"/>
    </location>
</feature>
<dbReference type="InParanoid" id="B4LGE5"/>
<dbReference type="Proteomes" id="UP000008792">
    <property type="component" value="Unassembled WGS sequence"/>
</dbReference>
<evidence type="ECO:0000256" key="3">
    <source>
        <dbReference type="ARBA" id="ARBA00022771"/>
    </source>
</evidence>
<keyword evidence="5" id="KW-0805">Transcription regulation</keyword>
<keyword evidence="1 9" id="KW-0479">Metal-binding</keyword>
<feature type="domain" description="ZAD" evidence="12">
    <location>
        <begin position="3"/>
        <end position="78"/>
    </location>
</feature>
<protein>
    <recommendedName>
        <fullName evidence="15">Protein krueppel</fullName>
    </recommendedName>
</protein>
<dbReference type="KEGG" id="dvi:6624698"/>
<dbReference type="Gene3D" id="3.40.1800.20">
    <property type="match status" value="1"/>
</dbReference>
<dbReference type="SUPFAM" id="SSF57716">
    <property type="entry name" value="Glucocorticoid receptor-like (DNA-binding domain)"/>
    <property type="match status" value="1"/>
</dbReference>
<evidence type="ECO:0000256" key="1">
    <source>
        <dbReference type="ARBA" id="ARBA00022723"/>
    </source>
</evidence>
<keyword evidence="2" id="KW-0677">Repeat</keyword>
<dbReference type="InterPro" id="IPR036236">
    <property type="entry name" value="Znf_C2H2_sf"/>
</dbReference>
<sequence>MEEVCRICTSNCVSLVNIFDQLEQDPPLVNMLKECGNCEISPKDPLPQNICLACILDAQNAFQFKRMCEQSQQYFLQLLDIENKKNSEWERDVPPSQCSFEIKTEPLENMPQEKIVDNESFEYNGLSAADEFLVVEHQGYSDCDNVPISQCFRDVKEDPLESILPDHRRISSEASLYNQQDNIDDKQNSYSCLKCGKEFSYKKDLTKHSRVHIGRYKCTYCSKAFNSSSTCKLHVRLHTGERPFKCKYCTEAFLRKDDLQRHIFTHTGERPYECDQCLKRFTHRSILNKHIRIHTNERKHKCPHCQKAFRDGYNLKVHIRRCTGERPFQCAECPKAFALNKELQLHQKTHMGDKSPSCRKPASTKRKTIAVKAPKRNSIHTKSRLSLDMAQSDGLLIDMPKADVSSEEINSRILSTDAPPSGTLSIGLSEDATNEEGIEERISNGTRTSSLKSFQCTTCDKSFATRSRLTRHYSVHTSERPFQCELCLKSFKQNVSLIRHSVIHTRKHPST</sequence>
<dbReference type="PROSITE" id="PS00028">
    <property type="entry name" value="ZINC_FINGER_C2H2_1"/>
    <property type="match status" value="7"/>
</dbReference>
<evidence type="ECO:0000256" key="7">
    <source>
        <dbReference type="ARBA" id="ARBA00023242"/>
    </source>
</evidence>
<feature type="domain" description="C2H2-type" evidence="11">
    <location>
        <begin position="482"/>
        <end position="509"/>
    </location>
</feature>
<evidence type="ECO:0000313" key="14">
    <source>
        <dbReference type="Proteomes" id="UP000008792"/>
    </source>
</evidence>
<keyword evidence="14" id="KW-1185">Reference proteome</keyword>
<dbReference type="eggNOG" id="KOG1721">
    <property type="taxonomic scope" value="Eukaryota"/>
</dbReference>
<feature type="region of interest" description="Disordered" evidence="10">
    <location>
        <begin position="348"/>
        <end position="376"/>
    </location>
</feature>
<evidence type="ECO:0000256" key="2">
    <source>
        <dbReference type="ARBA" id="ARBA00022737"/>
    </source>
</evidence>
<feature type="binding site" evidence="9">
    <location>
        <position position="51"/>
    </location>
    <ligand>
        <name>Zn(2+)</name>
        <dbReference type="ChEBI" id="CHEBI:29105"/>
    </ligand>
</feature>
<evidence type="ECO:0000259" key="11">
    <source>
        <dbReference type="PROSITE" id="PS50157"/>
    </source>
</evidence>
<feature type="domain" description="C2H2-type" evidence="11">
    <location>
        <begin position="216"/>
        <end position="243"/>
    </location>
</feature>
<dbReference type="FunFam" id="3.30.160.60:FF:000100">
    <property type="entry name" value="Zinc finger 45-like"/>
    <property type="match status" value="1"/>
</dbReference>
<dbReference type="FunFam" id="3.30.160.60:FF:002343">
    <property type="entry name" value="Zinc finger protein 33A"/>
    <property type="match status" value="1"/>
</dbReference>
<dbReference type="FunFam" id="3.30.160.60:FF:000671">
    <property type="entry name" value="Zinc finger protein 26"/>
    <property type="match status" value="1"/>
</dbReference>
<keyword evidence="3 8" id="KW-0863">Zinc-finger</keyword>
<dbReference type="Pfam" id="PF07776">
    <property type="entry name" value="zf-AD"/>
    <property type="match status" value="1"/>
</dbReference>
<evidence type="ECO:0000259" key="12">
    <source>
        <dbReference type="PROSITE" id="PS51915"/>
    </source>
</evidence>
<keyword evidence="4 9" id="KW-0862">Zinc</keyword>
<dbReference type="Pfam" id="PF13894">
    <property type="entry name" value="zf-C2H2_4"/>
    <property type="match status" value="1"/>
</dbReference>
<feature type="binding site" evidence="9">
    <location>
        <position position="54"/>
    </location>
    <ligand>
        <name>Zn(2+)</name>
        <dbReference type="ChEBI" id="CHEBI:29105"/>
    </ligand>
</feature>
<dbReference type="PROSITE" id="PS51915">
    <property type="entry name" value="ZAD"/>
    <property type="match status" value="1"/>
</dbReference>
<dbReference type="Pfam" id="PF00096">
    <property type="entry name" value="zf-C2H2"/>
    <property type="match status" value="6"/>
</dbReference>
<proteinExistence type="predicted"/>
<evidence type="ECO:0008006" key="15">
    <source>
        <dbReference type="Google" id="ProtNLM"/>
    </source>
</evidence>
<feature type="binding site" evidence="9">
    <location>
        <position position="5"/>
    </location>
    <ligand>
        <name>Zn(2+)</name>
        <dbReference type="ChEBI" id="CHEBI:29105"/>
    </ligand>
</feature>
<dbReference type="GO" id="GO:0001228">
    <property type="term" value="F:DNA-binding transcription activator activity, RNA polymerase II-specific"/>
    <property type="evidence" value="ECO:0007669"/>
    <property type="project" value="TreeGrafter"/>
</dbReference>
<dbReference type="SMR" id="B4LGE5"/>
<feature type="binding site" evidence="9">
    <location>
        <position position="8"/>
    </location>
    <ligand>
        <name>Zn(2+)</name>
        <dbReference type="ChEBI" id="CHEBI:29105"/>
    </ligand>
</feature>
<feature type="domain" description="C2H2-type" evidence="11">
    <location>
        <begin position="244"/>
        <end position="271"/>
    </location>
</feature>
<evidence type="ECO:0000256" key="10">
    <source>
        <dbReference type="SAM" id="MobiDB-lite"/>
    </source>
</evidence>
<dbReference type="OrthoDB" id="7854697at2759"/>
<dbReference type="FunFam" id="3.30.160.60:FF:000706">
    <property type="entry name" value="Zinc finger protein"/>
    <property type="match status" value="1"/>
</dbReference>
<name>B4LGE5_DROVI</name>
<accession>B4LGE5</accession>
<feature type="compositionally biased region" description="Basic residues" evidence="10">
    <location>
        <begin position="362"/>
        <end position="376"/>
    </location>
</feature>
<dbReference type="InterPro" id="IPR013087">
    <property type="entry name" value="Znf_C2H2_type"/>
</dbReference>
<gene>
    <name evidence="13" type="primary">Dvir\GJ11512</name>
    <name evidence="13" type="ORF">Dvir_GJ11512</name>
</gene>
<feature type="domain" description="C2H2-type" evidence="11">
    <location>
        <begin position="272"/>
        <end position="299"/>
    </location>
</feature>
<dbReference type="AlphaFoldDB" id="B4LGE5"/>
<dbReference type="SMART" id="SM00355">
    <property type="entry name" value="ZnF_C2H2"/>
    <property type="match status" value="8"/>
</dbReference>
<feature type="domain" description="C2H2-type" evidence="11">
    <location>
        <begin position="190"/>
        <end position="217"/>
    </location>
</feature>